<dbReference type="Proteomes" id="UP001221142">
    <property type="component" value="Unassembled WGS sequence"/>
</dbReference>
<comment type="caution">
    <text evidence="2">The sequence shown here is derived from an EMBL/GenBank/DDBJ whole genome shotgun (WGS) entry which is preliminary data.</text>
</comment>
<accession>A0AAD7BDE7</accession>
<dbReference type="AlphaFoldDB" id="A0AAD7BDE7"/>
<evidence type="ECO:0000256" key="1">
    <source>
        <dbReference type="SAM" id="SignalP"/>
    </source>
</evidence>
<feature type="signal peptide" evidence="1">
    <location>
        <begin position="1"/>
        <end position="21"/>
    </location>
</feature>
<gene>
    <name evidence="2" type="ORF">FB45DRAFT_1063449</name>
</gene>
<organism evidence="2 3">
    <name type="scientific">Roridomyces roridus</name>
    <dbReference type="NCBI Taxonomy" id="1738132"/>
    <lineage>
        <taxon>Eukaryota</taxon>
        <taxon>Fungi</taxon>
        <taxon>Dikarya</taxon>
        <taxon>Basidiomycota</taxon>
        <taxon>Agaricomycotina</taxon>
        <taxon>Agaricomycetes</taxon>
        <taxon>Agaricomycetidae</taxon>
        <taxon>Agaricales</taxon>
        <taxon>Marasmiineae</taxon>
        <taxon>Mycenaceae</taxon>
        <taxon>Roridomyces</taxon>
    </lineage>
</organism>
<feature type="chain" id="PRO_5042082038" evidence="1">
    <location>
        <begin position="22"/>
        <end position="73"/>
    </location>
</feature>
<keyword evidence="1" id="KW-0732">Signal</keyword>
<evidence type="ECO:0000313" key="3">
    <source>
        <dbReference type="Proteomes" id="UP001221142"/>
    </source>
</evidence>
<reference evidence="2" key="1">
    <citation type="submission" date="2023-03" db="EMBL/GenBank/DDBJ databases">
        <title>Massive genome expansion in bonnet fungi (Mycena s.s.) driven by repeated elements and novel gene families across ecological guilds.</title>
        <authorList>
            <consortium name="Lawrence Berkeley National Laboratory"/>
            <person name="Harder C.B."/>
            <person name="Miyauchi S."/>
            <person name="Viragh M."/>
            <person name="Kuo A."/>
            <person name="Thoen E."/>
            <person name="Andreopoulos B."/>
            <person name="Lu D."/>
            <person name="Skrede I."/>
            <person name="Drula E."/>
            <person name="Henrissat B."/>
            <person name="Morin E."/>
            <person name="Kohler A."/>
            <person name="Barry K."/>
            <person name="LaButti K."/>
            <person name="Morin E."/>
            <person name="Salamov A."/>
            <person name="Lipzen A."/>
            <person name="Mereny Z."/>
            <person name="Hegedus B."/>
            <person name="Baldrian P."/>
            <person name="Stursova M."/>
            <person name="Weitz H."/>
            <person name="Taylor A."/>
            <person name="Grigoriev I.V."/>
            <person name="Nagy L.G."/>
            <person name="Martin F."/>
            <person name="Kauserud H."/>
        </authorList>
    </citation>
    <scope>NUCLEOTIDE SEQUENCE</scope>
    <source>
        <strain evidence="2">9284</strain>
    </source>
</reference>
<dbReference type="EMBL" id="JARKIF010000020">
    <property type="protein sequence ID" value="KAJ7617879.1"/>
    <property type="molecule type" value="Genomic_DNA"/>
</dbReference>
<sequence length="73" mass="7403">MYNKFISSALLLLAFTHAAAAAADIVCGPTPPLIPCPSFAPCPPCASDEICCFTRGSTCIPADGSDGNCPKIG</sequence>
<evidence type="ECO:0000313" key="2">
    <source>
        <dbReference type="EMBL" id="KAJ7617879.1"/>
    </source>
</evidence>
<protein>
    <submittedName>
        <fullName evidence="2">Uncharacterized protein</fullName>
    </submittedName>
</protein>
<proteinExistence type="predicted"/>
<keyword evidence="3" id="KW-1185">Reference proteome</keyword>
<name>A0AAD7BDE7_9AGAR</name>